<comment type="caution">
    <text evidence="13">The sequence shown here is derived from an EMBL/GenBank/DDBJ whole genome shotgun (WGS) entry which is preliminary data.</text>
</comment>
<dbReference type="GO" id="GO:0005509">
    <property type="term" value="F:calcium ion binding"/>
    <property type="evidence" value="ECO:0007669"/>
    <property type="project" value="InterPro"/>
</dbReference>
<keyword evidence="8" id="KW-0862">Zinc</keyword>
<dbReference type="PANTHER" id="PTHR12231">
    <property type="entry name" value="CTX-RELATED TYPE I TRANSMEMBRANE PROTEIN"/>
    <property type="match status" value="1"/>
</dbReference>
<dbReference type="InterPro" id="IPR013098">
    <property type="entry name" value="Ig_I-set"/>
</dbReference>
<evidence type="ECO:0000259" key="12">
    <source>
        <dbReference type="PROSITE" id="PS50966"/>
    </source>
</evidence>
<dbReference type="InterPro" id="IPR007110">
    <property type="entry name" value="Ig-like_dom"/>
</dbReference>
<dbReference type="SMART" id="SM00408">
    <property type="entry name" value="IGc2"/>
    <property type="match status" value="2"/>
</dbReference>
<dbReference type="InterPro" id="IPR007527">
    <property type="entry name" value="Znf_SWIM"/>
</dbReference>
<protein>
    <submittedName>
        <fullName evidence="13">Uncharacterized protein</fullName>
    </submittedName>
</protein>
<keyword evidence="5" id="KW-0325">Glycoprotein</keyword>
<dbReference type="Gene3D" id="2.10.25.10">
    <property type="entry name" value="Laminin"/>
    <property type="match status" value="1"/>
</dbReference>
<gene>
    <name evidence="13" type="ORF">MGAL_10B009262</name>
</gene>
<dbReference type="Proteomes" id="UP000596742">
    <property type="component" value="Unassembled WGS sequence"/>
</dbReference>
<comment type="caution">
    <text evidence="7">Lacks conserved residue(s) required for the propagation of feature annotation.</text>
</comment>
<dbReference type="PROSITE" id="PS01186">
    <property type="entry name" value="EGF_2"/>
    <property type="match status" value="1"/>
</dbReference>
<dbReference type="PROSITE" id="PS50835">
    <property type="entry name" value="IG_LIKE"/>
    <property type="match status" value="2"/>
</dbReference>
<keyword evidence="8" id="KW-0479">Metal-binding</keyword>
<evidence type="ECO:0000256" key="3">
    <source>
        <dbReference type="ARBA" id="ARBA00022737"/>
    </source>
</evidence>
<dbReference type="SMART" id="SM00409">
    <property type="entry name" value="IG"/>
    <property type="match status" value="2"/>
</dbReference>
<dbReference type="GO" id="GO:0008270">
    <property type="term" value="F:zinc ion binding"/>
    <property type="evidence" value="ECO:0007669"/>
    <property type="project" value="UniProtKB-KW"/>
</dbReference>
<feature type="disulfide bond" evidence="7">
    <location>
        <begin position="384"/>
        <end position="393"/>
    </location>
</feature>
<feature type="domain" description="EGF-like" evidence="10">
    <location>
        <begin position="358"/>
        <end position="394"/>
    </location>
</feature>
<dbReference type="PRINTS" id="PR00010">
    <property type="entry name" value="EGFBLOOD"/>
</dbReference>
<dbReference type="Pfam" id="PF00008">
    <property type="entry name" value="EGF"/>
    <property type="match status" value="1"/>
</dbReference>
<evidence type="ECO:0000256" key="2">
    <source>
        <dbReference type="ARBA" id="ARBA00022729"/>
    </source>
</evidence>
<evidence type="ECO:0000259" key="10">
    <source>
        <dbReference type="PROSITE" id="PS50026"/>
    </source>
</evidence>
<dbReference type="FunFam" id="2.10.25.10:FF:000185">
    <property type="entry name" value="basement membrane-specific heparan sulfate proteoglycan core protein-like"/>
    <property type="match status" value="1"/>
</dbReference>
<feature type="domain" description="Ig-like" evidence="11">
    <location>
        <begin position="405"/>
        <end position="482"/>
    </location>
</feature>
<dbReference type="EMBL" id="UYJE01010239">
    <property type="protein sequence ID" value="VDI81105.1"/>
    <property type="molecule type" value="Genomic_DNA"/>
</dbReference>
<feature type="domain" description="SWIM-type" evidence="12">
    <location>
        <begin position="374"/>
        <end position="404"/>
    </location>
</feature>
<dbReference type="PROSITE" id="PS00010">
    <property type="entry name" value="ASX_HYDROXYL"/>
    <property type="match status" value="1"/>
</dbReference>
<sequence length="590" mass="66173">MHFLTTVVTIICVLSIPQCDAQFDLNSIVSILQTMTIQQKAGFLLDNLNNPEIFYRLEHIFFEAQTFLYEESTLRTEITDHLVPWTMDELPNLLQSQTFKNCFHIVAVEINKANVSIVNRTNEFTVMSGIFSQMDWLDVIDNVSADIFEYWMVTQGSDKIVAKKIVTAVFAEIQRTIKTYILPVLPGLLAEISKIKPESQYSVTADESVTPKQTSSTTTKPHPQSIITEVKNAKDYNEKQLLIYNYLVNSNNKGIFDKLERILISVIPLFTNQPTIREDIQSIFFMWTLGTLRDFLTSKMLKNSFDFFVTKMNQADLTGLNITDEYQYMAGVFKQVDLAEILERTIFYVVTSLSLKEDIIKCDNFPCMNGGQCLDINNGYDCTCPQGFTGENCQHVTGTILHTRPIIRALSTVQVNYHSDAKLVCNVEGFPVPSITWKYNNNVLSYTGNVLAIQNVTSDKTGHYTCIATNDVGVSQAQIQLEAIKVSDIARIITPPTAAVIMTGHSQNFTCSATGQPTPSIEWTFETFIHHSTTMPPHQLYHHGTILTLNAIKAQESGTLTCTARNDIGIEQVSVQVIFNMPSGSSVGFG</sequence>
<reference evidence="13" key="1">
    <citation type="submission" date="2018-11" db="EMBL/GenBank/DDBJ databases">
        <authorList>
            <person name="Alioto T."/>
            <person name="Alioto T."/>
        </authorList>
    </citation>
    <scope>NUCLEOTIDE SEQUENCE</scope>
</reference>
<dbReference type="InterPro" id="IPR036179">
    <property type="entry name" value="Ig-like_dom_sf"/>
</dbReference>
<dbReference type="InterPro" id="IPR000152">
    <property type="entry name" value="EGF-type_Asp/Asn_hydroxyl_site"/>
</dbReference>
<keyword evidence="14" id="KW-1185">Reference proteome</keyword>
<dbReference type="Gene3D" id="2.60.40.10">
    <property type="entry name" value="Immunoglobulins"/>
    <property type="match status" value="2"/>
</dbReference>
<feature type="chain" id="PRO_5032349383" evidence="9">
    <location>
        <begin position="22"/>
        <end position="590"/>
    </location>
</feature>
<keyword evidence="8" id="KW-0863">Zinc-finger</keyword>
<dbReference type="AlphaFoldDB" id="A0A8B6HLS4"/>
<dbReference type="SMART" id="SM00181">
    <property type="entry name" value="EGF"/>
    <property type="match status" value="1"/>
</dbReference>
<organism evidence="13 14">
    <name type="scientific">Mytilus galloprovincialis</name>
    <name type="common">Mediterranean mussel</name>
    <dbReference type="NCBI Taxonomy" id="29158"/>
    <lineage>
        <taxon>Eukaryota</taxon>
        <taxon>Metazoa</taxon>
        <taxon>Spiralia</taxon>
        <taxon>Lophotrochozoa</taxon>
        <taxon>Mollusca</taxon>
        <taxon>Bivalvia</taxon>
        <taxon>Autobranchia</taxon>
        <taxon>Pteriomorphia</taxon>
        <taxon>Mytilida</taxon>
        <taxon>Mytiloidea</taxon>
        <taxon>Mytilidae</taxon>
        <taxon>Mytilinae</taxon>
        <taxon>Mytilus</taxon>
    </lineage>
</organism>
<feature type="domain" description="Ig-like" evidence="11">
    <location>
        <begin position="490"/>
        <end position="576"/>
    </location>
</feature>
<evidence type="ECO:0000256" key="5">
    <source>
        <dbReference type="ARBA" id="ARBA00023180"/>
    </source>
</evidence>
<dbReference type="SUPFAM" id="SSF48726">
    <property type="entry name" value="Immunoglobulin"/>
    <property type="match status" value="2"/>
</dbReference>
<dbReference type="CDD" id="cd00054">
    <property type="entry name" value="EGF_CA"/>
    <property type="match status" value="1"/>
</dbReference>
<dbReference type="PROSITE" id="PS00022">
    <property type="entry name" value="EGF_1"/>
    <property type="match status" value="1"/>
</dbReference>
<dbReference type="PROSITE" id="PS50026">
    <property type="entry name" value="EGF_3"/>
    <property type="match status" value="1"/>
</dbReference>
<keyword evidence="6" id="KW-0393">Immunoglobulin domain</keyword>
<dbReference type="OrthoDB" id="10012075at2759"/>
<evidence type="ECO:0000313" key="14">
    <source>
        <dbReference type="Proteomes" id="UP000596742"/>
    </source>
</evidence>
<dbReference type="CDD" id="cd00096">
    <property type="entry name" value="Ig"/>
    <property type="match status" value="1"/>
</dbReference>
<evidence type="ECO:0000256" key="7">
    <source>
        <dbReference type="PROSITE-ProRule" id="PRU00076"/>
    </source>
</evidence>
<feature type="signal peptide" evidence="9">
    <location>
        <begin position="1"/>
        <end position="21"/>
    </location>
</feature>
<dbReference type="SUPFAM" id="SSF57196">
    <property type="entry name" value="EGF/Laminin"/>
    <property type="match status" value="1"/>
</dbReference>
<dbReference type="SMART" id="SM00179">
    <property type="entry name" value="EGF_CA"/>
    <property type="match status" value="1"/>
</dbReference>
<dbReference type="InterPro" id="IPR051170">
    <property type="entry name" value="Neural/epithelial_adhesion"/>
</dbReference>
<dbReference type="InterPro" id="IPR001881">
    <property type="entry name" value="EGF-like_Ca-bd_dom"/>
</dbReference>
<evidence type="ECO:0000256" key="1">
    <source>
        <dbReference type="ARBA" id="ARBA00022536"/>
    </source>
</evidence>
<keyword evidence="1 7" id="KW-0245">EGF-like domain</keyword>
<dbReference type="GO" id="GO:0071944">
    <property type="term" value="C:cell periphery"/>
    <property type="evidence" value="ECO:0007669"/>
    <property type="project" value="UniProtKB-ARBA"/>
</dbReference>
<evidence type="ECO:0000259" key="11">
    <source>
        <dbReference type="PROSITE" id="PS50835"/>
    </source>
</evidence>
<dbReference type="PANTHER" id="PTHR12231:SF253">
    <property type="entry name" value="DPR-INTERACTING PROTEIN ETA, ISOFORM B-RELATED"/>
    <property type="match status" value="1"/>
</dbReference>
<dbReference type="InterPro" id="IPR000742">
    <property type="entry name" value="EGF"/>
</dbReference>
<evidence type="ECO:0000256" key="6">
    <source>
        <dbReference type="ARBA" id="ARBA00023319"/>
    </source>
</evidence>
<evidence type="ECO:0000313" key="13">
    <source>
        <dbReference type="EMBL" id="VDI81105.1"/>
    </source>
</evidence>
<dbReference type="InterPro" id="IPR003599">
    <property type="entry name" value="Ig_sub"/>
</dbReference>
<proteinExistence type="predicted"/>
<keyword evidence="3" id="KW-0677">Repeat</keyword>
<keyword evidence="4 7" id="KW-1015">Disulfide bond</keyword>
<name>A0A8B6HLS4_MYTGA</name>
<dbReference type="PROSITE" id="PS50966">
    <property type="entry name" value="ZF_SWIM"/>
    <property type="match status" value="1"/>
</dbReference>
<accession>A0A8B6HLS4</accession>
<evidence type="ECO:0000256" key="8">
    <source>
        <dbReference type="PROSITE-ProRule" id="PRU00325"/>
    </source>
</evidence>
<keyword evidence="2 9" id="KW-0732">Signal</keyword>
<dbReference type="Pfam" id="PF07679">
    <property type="entry name" value="I-set"/>
    <property type="match status" value="2"/>
</dbReference>
<dbReference type="InterPro" id="IPR003598">
    <property type="entry name" value="Ig_sub2"/>
</dbReference>
<evidence type="ECO:0000256" key="4">
    <source>
        <dbReference type="ARBA" id="ARBA00023157"/>
    </source>
</evidence>
<evidence type="ECO:0000256" key="9">
    <source>
        <dbReference type="SAM" id="SignalP"/>
    </source>
</evidence>
<dbReference type="InterPro" id="IPR013783">
    <property type="entry name" value="Ig-like_fold"/>
</dbReference>